<dbReference type="Proteomes" id="UP001225034">
    <property type="component" value="Unassembled WGS sequence"/>
</dbReference>
<dbReference type="SMART" id="SM00563">
    <property type="entry name" value="PlsC"/>
    <property type="match status" value="1"/>
</dbReference>
<dbReference type="EMBL" id="JAUSUA010000001">
    <property type="protein sequence ID" value="MDQ0205755.1"/>
    <property type="molecule type" value="Genomic_DNA"/>
</dbReference>
<dbReference type="PANTHER" id="PTHR10434:SF11">
    <property type="entry name" value="1-ACYL-SN-GLYCEROL-3-PHOSPHATE ACYLTRANSFERASE"/>
    <property type="match status" value="1"/>
</dbReference>
<accession>A0ABT9YE37</accession>
<proteinExistence type="predicted"/>
<evidence type="ECO:0000256" key="1">
    <source>
        <dbReference type="ARBA" id="ARBA00022679"/>
    </source>
</evidence>
<name>A0ABT9YE37_9BACI</name>
<keyword evidence="2 4" id="KW-0012">Acyltransferase</keyword>
<organism evidence="4 5">
    <name type="scientific">Alkalicoccobacillus murimartini</name>
    <dbReference type="NCBI Taxonomy" id="171685"/>
    <lineage>
        <taxon>Bacteria</taxon>
        <taxon>Bacillati</taxon>
        <taxon>Bacillota</taxon>
        <taxon>Bacilli</taxon>
        <taxon>Bacillales</taxon>
        <taxon>Bacillaceae</taxon>
        <taxon>Alkalicoccobacillus</taxon>
    </lineage>
</organism>
<reference evidence="4 5" key="1">
    <citation type="submission" date="2023-07" db="EMBL/GenBank/DDBJ databases">
        <title>Genomic Encyclopedia of Type Strains, Phase IV (KMG-IV): sequencing the most valuable type-strain genomes for metagenomic binning, comparative biology and taxonomic classification.</title>
        <authorList>
            <person name="Goeker M."/>
        </authorList>
    </citation>
    <scope>NUCLEOTIDE SEQUENCE [LARGE SCALE GENOMIC DNA]</scope>
    <source>
        <strain evidence="4 5">DSM 19154</strain>
    </source>
</reference>
<dbReference type="GO" id="GO:0016746">
    <property type="term" value="F:acyltransferase activity"/>
    <property type="evidence" value="ECO:0007669"/>
    <property type="project" value="UniProtKB-KW"/>
</dbReference>
<dbReference type="PANTHER" id="PTHR10434">
    <property type="entry name" value="1-ACYL-SN-GLYCEROL-3-PHOSPHATE ACYLTRANSFERASE"/>
    <property type="match status" value="1"/>
</dbReference>
<sequence>MIKAKKDQIFSRAFHLYNTYWLLKRSFSTIYLKGSFNQDSSALVLVNHSSWWDGLVTFYLTETICPFDSYAMMSEEGMKKFPFFRRIGAFSVNAASSRSVIETLHYSTNLLANQKAVWMFPQGAEQPLEKRPLEFQSGSAYLSLKVPSTPVYIVTYYYTMSHEQKPRLYIEISSPIDPADLSNQTRQDVTTMLETKMTHQLEQQRTSIATSSLSGYSELLSGNRSVSDWFGFLSGSKK</sequence>
<comment type="caution">
    <text evidence="4">The sequence shown here is derived from an EMBL/GenBank/DDBJ whole genome shotgun (WGS) entry which is preliminary data.</text>
</comment>
<protein>
    <submittedName>
        <fullName evidence="4">1-acyl-sn-glycerol-3-phosphate acyltransferase</fullName>
    </submittedName>
</protein>
<keyword evidence="5" id="KW-1185">Reference proteome</keyword>
<dbReference type="SUPFAM" id="SSF69593">
    <property type="entry name" value="Glycerol-3-phosphate (1)-acyltransferase"/>
    <property type="match status" value="1"/>
</dbReference>
<evidence type="ECO:0000259" key="3">
    <source>
        <dbReference type="SMART" id="SM00563"/>
    </source>
</evidence>
<evidence type="ECO:0000313" key="5">
    <source>
        <dbReference type="Proteomes" id="UP001225034"/>
    </source>
</evidence>
<feature type="domain" description="Phospholipid/glycerol acyltransferase" evidence="3">
    <location>
        <begin position="42"/>
        <end position="159"/>
    </location>
</feature>
<dbReference type="CDD" id="cd06551">
    <property type="entry name" value="LPLAT"/>
    <property type="match status" value="1"/>
</dbReference>
<gene>
    <name evidence="4" type="ORF">J2S05_000529</name>
</gene>
<dbReference type="InterPro" id="IPR002123">
    <property type="entry name" value="Plipid/glycerol_acylTrfase"/>
</dbReference>
<evidence type="ECO:0000313" key="4">
    <source>
        <dbReference type="EMBL" id="MDQ0205755.1"/>
    </source>
</evidence>
<dbReference type="RefSeq" id="WP_306979656.1">
    <property type="nucleotide sequence ID" value="NZ_JAUSUA010000001.1"/>
</dbReference>
<dbReference type="Pfam" id="PF01553">
    <property type="entry name" value="Acyltransferase"/>
    <property type="match status" value="1"/>
</dbReference>
<evidence type="ECO:0000256" key="2">
    <source>
        <dbReference type="ARBA" id="ARBA00023315"/>
    </source>
</evidence>
<keyword evidence="1" id="KW-0808">Transferase</keyword>